<dbReference type="InterPro" id="IPR010985">
    <property type="entry name" value="Ribbon_hlx_hlx"/>
</dbReference>
<dbReference type="GO" id="GO:0006355">
    <property type="term" value="P:regulation of DNA-templated transcription"/>
    <property type="evidence" value="ECO:0007669"/>
    <property type="project" value="InterPro"/>
</dbReference>
<accession>A0A059DZS4</accession>
<gene>
    <name evidence="1" type="ORF">HY36_05905</name>
</gene>
<protein>
    <recommendedName>
        <fullName evidence="3">Toxin-antitoxin system HicB family antitoxin</fullName>
    </recommendedName>
</protein>
<dbReference type="InterPro" id="IPR008651">
    <property type="entry name" value="Uncharacterised_HicB"/>
</dbReference>
<dbReference type="RefSeq" id="WP_035552436.1">
    <property type="nucleotide sequence ID" value="NZ_AWFH01000023.1"/>
</dbReference>
<dbReference type="STRING" id="1280948.HY36_05905"/>
<dbReference type="Pfam" id="PF05534">
    <property type="entry name" value="HicB"/>
    <property type="match status" value="1"/>
</dbReference>
<organism evidence="1 2">
    <name type="scientific">Hyphomonas atlantica</name>
    <dbReference type="NCBI Taxonomy" id="1280948"/>
    <lineage>
        <taxon>Bacteria</taxon>
        <taxon>Pseudomonadati</taxon>
        <taxon>Pseudomonadota</taxon>
        <taxon>Alphaproteobacteria</taxon>
        <taxon>Hyphomonadales</taxon>
        <taxon>Hyphomonadaceae</taxon>
        <taxon>Hyphomonas</taxon>
    </lineage>
</organism>
<dbReference type="eggNOG" id="ENOG50330H3">
    <property type="taxonomic scope" value="Bacteria"/>
</dbReference>
<evidence type="ECO:0000313" key="1">
    <source>
        <dbReference type="EMBL" id="KCZ60512.1"/>
    </source>
</evidence>
<sequence length="74" mass="8371">MSTITLRLPDTQHERLKDLAAAKGVSLNKLLEELTARVIAEADTEVRFRARAARGNAAERLRILARLDEHYKTD</sequence>
<dbReference type="PATRIC" id="fig|1280948.3.peg.2234"/>
<comment type="caution">
    <text evidence="1">The sequence shown here is derived from an EMBL/GenBank/DDBJ whole genome shotgun (WGS) entry which is preliminary data.</text>
</comment>
<dbReference type="SUPFAM" id="SSF47598">
    <property type="entry name" value="Ribbon-helix-helix"/>
    <property type="match status" value="1"/>
</dbReference>
<dbReference type="OrthoDB" id="598413at2"/>
<name>A0A059DZS4_9PROT</name>
<proteinExistence type="predicted"/>
<evidence type="ECO:0008006" key="3">
    <source>
        <dbReference type="Google" id="ProtNLM"/>
    </source>
</evidence>
<evidence type="ECO:0000313" key="2">
    <source>
        <dbReference type="Proteomes" id="UP000024547"/>
    </source>
</evidence>
<keyword evidence="2" id="KW-1185">Reference proteome</keyword>
<reference evidence="1 2" key="1">
    <citation type="journal article" date="2014" name="Antonie Van Leeuwenhoek">
        <title>Hyphomonas beringensis sp. nov. and Hyphomonas chukchiensis sp. nov., isolated from surface seawater of the Bering Sea and Chukchi Sea.</title>
        <authorList>
            <person name="Li C."/>
            <person name="Lai Q."/>
            <person name="Li G."/>
            <person name="Dong C."/>
            <person name="Wang J."/>
            <person name="Liao Y."/>
            <person name="Shao Z."/>
        </authorList>
    </citation>
    <scope>NUCLEOTIDE SEQUENCE [LARGE SCALE GENOMIC DNA]</scope>
    <source>
        <strain evidence="1 2">22II1-22F38</strain>
    </source>
</reference>
<dbReference type="EMBL" id="AWFH01000023">
    <property type="protein sequence ID" value="KCZ60512.1"/>
    <property type="molecule type" value="Genomic_DNA"/>
</dbReference>
<dbReference type="Proteomes" id="UP000024547">
    <property type="component" value="Unassembled WGS sequence"/>
</dbReference>
<dbReference type="AlphaFoldDB" id="A0A059DZS4"/>